<evidence type="ECO:0000313" key="4">
    <source>
        <dbReference type="Proteomes" id="UP000785200"/>
    </source>
</evidence>
<dbReference type="EMBL" id="VNKQ01000008">
    <property type="protein sequence ID" value="KAG0649317.1"/>
    <property type="molecule type" value="Genomic_DNA"/>
</dbReference>
<proteinExistence type="predicted"/>
<dbReference type="PANTHER" id="PTHR35910">
    <property type="entry name" value="2EXR DOMAIN-CONTAINING PROTEIN"/>
    <property type="match status" value="1"/>
</dbReference>
<protein>
    <recommendedName>
        <fullName evidence="2">2EXR domain-containing protein</fullName>
    </recommendedName>
</protein>
<dbReference type="Pfam" id="PF20150">
    <property type="entry name" value="2EXR"/>
    <property type="match status" value="1"/>
</dbReference>
<dbReference type="InterPro" id="IPR045518">
    <property type="entry name" value="2EXR"/>
</dbReference>
<gene>
    <name evidence="3" type="ORF">D0Z07_4368</name>
</gene>
<dbReference type="AlphaFoldDB" id="A0A9P7AXJ3"/>
<organism evidence="3 4">
    <name type="scientific">Hyphodiscus hymeniophilus</name>
    <dbReference type="NCBI Taxonomy" id="353542"/>
    <lineage>
        <taxon>Eukaryota</taxon>
        <taxon>Fungi</taxon>
        <taxon>Dikarya</taxon>
        <taxon>Ascomycota</taxon>
        <taxon>Pezizomycotina</taxon>
        <taxon>Leotiomycetes</taxon>
        <taxon>Helotiales</taxon>
        <taxon>Hyphodiscaceae</taxon>
        <taxon>Hyphodiscus</taxon>
    </lineage>
</organism>
<evidence type="ECO:0000256" key="1">
    <source>
        <dbReference type="SAM" id="MobiDB-lite"/>
    </source>
</evidence>
<feature type="compositionally biased region" description="Polar residues" evidence="1">
    <location>
        <begin position="28"/>
        <end position="49"/>
    </location>
</feature>
<accession>A0A9P7AXJ3</accession>
<dbReference type="OrthoDB" id="3473305at2759"/>
<dbReference type="Proteomes" id="UP000785200">
    <property type="component" value="Unassembled WGS sequence"/>
</dbReference>
<evidence type="ECO:0000313" key="3">
    <source>
        <dbReference type="EMBL" id="KAG0649317.1"/>
    </source>
</evidence>
<name>A0A9P7AXJ3_9HELO</name>
<feature type="domain" description="2EXR" evidence="2">
    <location>
        <begin position="133"/>
        <end position="213"/>
    </location>
</feature>
<keyword evidence="4" id="KW-1185">Reference proteome</keyword>
<sequence length="373" mass="41438">MQATTFCTSDHQISFIGRTKAKHYKTSLSQQVMDSNEAPTRVGPSQESAATEAPVPGGDAALALTLVGSSHASGSSRWCHIHHVAHDTGSVGKPYDESLDGIHSCDCASQPISPPPGGPTPPTTKLEPFLTSFASFLKLPIEIQEMIWDHTLEPRTLEIEYGFQQGFHTRAKTPIALRACPQSRKAVSKAYHTSFGSLLHKPNIVFNPSLDTLYFDAQIQPRLTQFLVSMTKAETESIQYIAVDRLIDEDVGYDYVSEDNGMESLKIASQAMTSLKNVFIVYNMDYNDFEVPSGSGPMEIFEEPPYDLQVFMWESGLHFQLDSNFLELLVPTKIDEEFASGFDAELVSNIFGWRSTDLPEVITPFWLDRSLDI</sequence>
<reference evidence="3" key="1">
    <citation type="submission" date="2019-07" db="EMBL/GenBank/DDBJ databases">
        <title>Hyphodiscus hymeniophilus genome sequencing and assembly.</title>
        <authorList>
            <person name="Kramer G."/>
            <person name="Nodwell J."/>
        </authorList>
    </citation>
    <scope>NUCLEOTIDE SEQUENCE</scope>
    <source>
        <strain evidence="3">ATCC 34498</strain>
    </source>
</reference>
<comment type="caution">
    <text evidence="3">The sequence shown here is derived from an EMBL/GenBank/DDBJ whole genome shotgun (WGS) entry which is preliminary data.</text>
</comment>
<evidence type="ECO:0000259" key="2">
    <source>
        <dbReference type="Pfam" id="PF20150"/>
    </source>
</evidence>
<dbReference type="PANTHER" id="PTHR35910:SF6">
    <property type="entry name" value="2EXR DOMAIN-CONTAINING PROTEIN"/>
    <property type="match status" value="1"/>
</dbReference>
<feature type="region of interest" description="Disordered" evidence="1">
    <location>
        <begin position="28"/>
        <end position="56"/>
    </location>
</feature>